<reference evidence="2" key="1">
    <citation type="journal article" date="2024" name="Proc. Natl. Acad. Sci. U.S.A.">
        <title>Extraordinary preservation of gene collinearity over three hundred million years revealed in homosporous lycophytes.</title>
        <authorList>
            <person name="Li C."/>
            <person name="Wickell D."/>
            <person name="Kuo L.Y."/>
            <person name="Chen X."/>
            <person name="Nie B."/>
            <person name="Liao X."/>
            <person name="Peng D."/>
            <person name="Ji J."/>
            <person name="Jenkins J."/>
            <person name="Williams M."/>
            <person name="Shu S."/>
            <person name="Plott C."/>
            <person name="Barry K."/>
            <person name="Rajasekar S."/>
            <person name="Grimwood J."/>
            <person name="Han X."/>
            <person name="Sun S."/>
            <person name="Hou Z."/>
            <person name="He W."/>
            <person name="Dai G."/>
            <person name="Sun C."/>
            <person name="Schmutz J."/>
            <person name="Leebens-Mack J.H."/>
            <person name="Li F.W."/>
            <person name="Wang L."/>
        </authorList>
    </citation>
    <scope>NUCLEOTIDE SEQUENCE [LARGE SCALE GENOMIC DNA]</scope>
    <source>
        <strain evidence="2">cv. PW_Plant_1</strain>
    </source>
</reference>
<organism evidence="1 2">
    <name type="scientific">Diphasiastrum complanatum</name>
    <name type="common">Issler's clubmoss</name>
    <name type="synonym">Lycopodium complanatum</name>
    <dbReference type="NCBI Taxonomy" id="34168"/>
    <lineage>
        <taxon>Eukaryota</taxon>
        <taxon>Viridiplantae</taxon>
        <taxon>Streptophyta</taxon>
        <taxon>Embryophyta</taxon>
        <taxon>Tracheophyta</taxon>
        <taxon>Lycopodiopsida</taxon>
        <taxon>Lycopodiales</taxon>
        <taxon>Lycopodiaceae</taxon>
        <taxon>Lycopodioideae</taxon>
        <taxon>Diphasiastrum</taxon>
    </lineage>
</organism>
<accession>A0ACC2A9T7</accession>
<evidence type="ECO:0000313" key="1">
    <source>
        <dbReference type="EMBL" id="KAJ7514303.1"/>
    </source>
</evidence>
<proteinExistence type="predicted"/>
<sequence>MQAVLQATPGAPARLGFSLHLRKAPVAAAPCHSRLSLEWHSQFFNADLQGYRQICPNRCKPLKYERKRMVGSYSADNFYSSGAATVDDPVERNKRAQVSRRLADTGRHFKRLGSLGFWGQLVCSVVSATILAFAILISGNATAPLTGYLTAAGIASGFLSVFWSFGYLRMAGRLQAAVNDPSKAPPRSEVSSNIKQGLIINLLGMGATLLGMQATVGLLVGKALTSPAAPFLQGPSKGYSPVLALDVFLVQACANTFLSHFLGLLTSLELLRTVTASHSPPPENVIPKVS</sequence>
<gene>
    <name evidence="1" type="ORF">O6H91_23G038000</name>
</gene>
<protein>
    <submittedName>
        <fullName evidence="1">Uncharacterized protein</fullName>
    </submittedName>
</protein>
<dbReference type="EMBL" id="CM055114">
    <property type="protein sequence ID" value="KAJ7514303.1"/>
    <property type="molecule type" value="Genomic_DNA"/>
</dbReference>
<evidence type="ECO:0000313" key="2">
    <source>
        <dbReference type="Proteomes" id="UP001162992"/>
    </source>
</evidence>
<dbReference type="Proteomes" id="UP001162992">
    <property type="component" value="Chromosome 23"/>
</dbReference>
<keyword evidence="2" id="KW-1185">Reference proteome</keyword>
<name>A0ACC2A9T7_DIPCM</name>
<comment type="caution">
    <text evidence="1">The sequence shown here is derived from an EMBL/GenBank/DDBJ whole genome shotgun (WGS) entry which is preliminary data.</text>
</comment>